<dbReference type="GO" id="GO:0005524">
    <property type="term" value="F:ATP binding"/>
    <property type="evidence" value="ECO:0007669"/>
    <property type="project" value="UniProtKB-KW"/>
</dbReference>
<comment type="caution">
    <text evidence="6">The sequence shown here is derived from an EMBL/GenBank/DDBJ whole genome shotgun (WGS) entry which is preliminary data.</text>
</comment>
<accession>X1SUZ1</accession>
<dbReference type="Pfam" id="PF01225">
    <property type="entry name" value="Mur_ligase"/>
    <property type="match status" value="1"/>
</dbReference>
<evidence type="ECO:0000259" key="5">
    <source>
        <dbReference type="Pfam" id="PF08245"/>
    </source>
</evidence>
<dbReference type="PANTHER" id="PTHR43024:SF1">
    <property type="entry name" value="UDP-N-ACETYLMURAMOYL-TRIPEPTIDE--D-ALANYL-D-ALANINE LIGASE"/>
    <property type="match status" value="1"/>
</dbReference>
<dbReference type="Gene3D" id="3.40.1190.10">
    <property type="entry name" value="Mur-like, catalytic domain"/>
    <property type="match status" value="1"/>
</dbReference>
<dbReference type="SUPFAM" id="SSF63418">
    <property type="entry name" value="MurE/MurF N-terminal domain"/>
    <property type="match status" value="1"/>
</dbReference>
<evidence type="ECO:0000256" key="2">
    <source>
        <dbReference type="ARBA" id="ARBA00022741"/>
    </source>
</evidence>
<keyword evidence="3" id="KW-0067">ATP-binding</keyword>
<evidence type="ECO:0000256" key="3">
    <source>
        <dbReference type="ARBA" id="ARBA00022840"/>
    </source>
</evidence>
<dbReference type="Gene3D" id="3.40.1390.10">
    <property type="entry name" value="MurE/MurF, N-terminal domain"/>
    <property type="match status" value="1"/>
</dbReference>
<dbReference type="AlphaFoldDB" id="X1SUZ1"/>
<dbReference type="Pfam" id="PF08245">
    <property type="entry name" value="Mur_ligase_M"/>
    <property type="match status" value="1"/>
</dbReference>
<organism evidence="6">
    <name type="scientific">marine sediment metagenome</name>
    <dbReference type="NCBI Taxonomy" id="412755"/>
    <lineage>
        <taxon>unclassified sequences</taxon>
        <taxon>metagenomes</taxon>
        <taxon>ecological metagenomes</taxon>
    </lineage>
</organism>
<keyword evidence="1" id="KW-0436">Ligase</keyword>
<protein>
    <recommendedName>
        <fullName evidence="7">Mur ligase central domain-containing protein</fullName>
    </recommendedName>
</protein>
<reference evidence="6" key="1">
    <citation type="journal article" date="2014" name="Front. Microbiol.">
        <title>High frequency of phylogenetically diverse reductive dehalogenase-homologous genes in deep subseafloor sedimentary metagenomes.</title>
        <authorList>
            <person name="Kawai M."/>
            <person name="Futagami T."/>
            <person name="Toyoda A."/>
            <person name="Takaki Y."/>
            <person name="Nishi S."/>
            <person name="Hori S."/>
            <person name="Arai W."/>
            <person name="Tsubouchi T."/>
            <person name="Morono Y."/>
            <person name="Uchiyama I."/>
            <person name="Ito T."/>
            <person name="Fujiyama A."/>
            <person name="Inagaki F."/>
            <person name="Takami H."/>
        </authorList>
    </citation>
    <scope>NUCLEOTIDE SEQUENCE</scope>
    <source>
        <strain evidence="6">Expedition CK06-06</strain>
    </source>
</reference>
<evidence type="ECO:0000256" key="1">
    <source>
        <dbReference type="ARBA" id="ARBA00022598"/>
    </source>
</evidence>
<feature type="domain" description="Mur ligase central" evidence="5">
    <location>
        <begin position="75"/>
        <end position="247"/>
    </location>
</feature>
<dbReference type="SUPFAM" id="SSF53623">
    <property type="entry name" value="MurD-like peptide ligases, catalytic domain"/>
    <property type="match status" value="1"/>
</dbReference>
<evidence type="ECO:0000259" key="4">
    <source>
        <dbReference type="Pfam" id="PF01225"/>
    </source>
</evidence>
<keyword evidence="2" id="KW-0547">Nucleotide-binding</keyword>
<sequence>MLNKKTPRSISIDSRIVQLGDLFIPIKGPNYDGHDFMDEARKKGADVLDVEDGLKALQELAAKHRSRFKIPIIGVTGSVGKTTTKDMVTSILSQEMPTLKNEENLNNEIGVPLTLLKLTEKHKAAVIEMAMQRLGEIAQLAKIVRPTISVVTNVGEAHLEFLKTKENVAKAKAEIFKYQRKADYAVINADDESYENLRSKIKNKKSKIMTFGIIEKADVGPKDLEAIKLPVPGQHNIYNALAAVAVAKILKVKPTSIKKGLEAFRPSSRRMEVIIRKDGVKIIN</sequence>
<dbReference type="EMBL" id="BARW01006670">
    <property type="protein sequence ID" value="GAI79160.1"/>
    <property type="molecule type" value="Genomic_DNA"/>
</dbReference>
<dbReference type="InterPro" id="IPR036565">
    <property type="entry name" value="Mur-like_cat_sf"/>
</dbReference>
<dbReference type="GO" id="GO:0016881">
    <property type="term" value="F:acid-amino acid ligase activity"/>
    <property type="evidence" value="ECO:0007669"/>
    <property type="project" value="InterPro"/>
</dbReference>
<dbReference type="InterPro" id="IPR035911">
    <property type="entry name" value="MurE/MurF_N"/>
</dbReference>
<name>X1SUZ1_9ZZZZ</name>
<proteinExistence type="predicted"/>
<dbReference type="InterPro" id="IPR013221">
    <property type="entry name" value="Mur_ligase_cen"/>
</dbReference>
<evidence type="ECO:0008006" key="7">
    <source>
        <dbReference type="Google" id="ProtNLM"/>
    </source>
</evidence>
<feature type="non-terminal residue" evidence="6">
    <location>
        <position position="284"/>
    </location>
</feature>
<dbReference type="PANTHER" id="PTHR43024">
    <property type="entry name" value="UDP-N-ACETYLMURAMOYL-TRIPEPTIDE--D-ALANYL-D-ALANINE LIGASE"/>
    <property type="match status" value="1"/>
</dbReference>
<dbReference type="InterPro" id="IPR000713">
    <property type="entry name" value="Mur_ligase_N"/>
</dbReference>
<feature type="domain" description="Mur ligase N-terminal catalytic" evidence="4">
    <location>
        <begin position="9"/>
        <end position="53"/>
    </location>
</feature>
<evidence type="ECO:0000313" key="6">
    <source>
        <dbReference type="EMBL" id="GAI79160.1"/>
    </source>
</evidence>
<dbReference type="InterPro" id="IPR051046">
    <property type="entry name" value="MurCDEF_CellWall_CoF430Synth"/>
</dbReference>
<gene>
    <name evidence="6" type="ORF">S12H4_14012</name>
</gene>